<evidence type="ECO:0000256" key="5">
    <source>
        <dbReference type="PROSITE-ProRule" id="PRU00042"/>
    </source>
</evidence>
<evidence type="ECO:0000256" key="3">
    <source>
        <dbReference type="ARBA" id="ARBA00022771"/>
    </source>
</evidence>
<feature type="compositionally biased region" description="Gly residues" evidence="6">
    <location>
        <begin position="215"/>
        <end position="226"/>
    </location>
</feature>
<dbReference type="GO" id="GO:0000981">
    <property type="term" value="F:DNA-binding transcription factor activity, RNA polymerase II-specific"/>
    <property type="evidence" value="ECO:0007669"/>
    <property type="project" value="TreeGrafter"/>
</dbReference>
<keyword evidence="4" id="KW-0862">Zinc</keyword>
<evidence type="ECO:0000256" key="4">
    <source>
        <dbReference type="ARBA" id="ARBA00022833"/>
    </source>
</evidence>
<reference evidence="9" key="1">
    <citation type="submission" date="2025-08" db="UniProtKB">
        <authorList>
            <consortium name="RefSeq"/>
        </authorList>
    </citation>
    <scope>IDENTIFICATION</scope>
</reference>
<dbReference type="Gene3D" id="3.30.160.60">
    <property type="entry name" value="Classic Zinc Finger"/>
    <property type="match status" value="2"/>
</dbReference>
<dbReference type="Proteomes" id="UP000189705">
    <property type="component" value="Unplaced"/>
</dbReference>
<dbReference type="SUPFAM" id="SSF57667">
    <property type="entry name" value="beta-beta-alpha zinc fingers"/>
    <property type="match status" value="2"/>
</dbReference>
<dbReference type="KEGG" id="asn:112548946"/>
<dbReference type="GeneID" id="112548946"/>
<keyword evidence="3 5" id="KW-0863">Zinc-finger</keyword>
<name>A0A3Q0FWA9_ALLSI</name>
<dbReference type="InterPro" id="IPR036236">
    <property type="entry name" value="Znf_C2H2_sf"/>
</dbReference>
<protein>
    <submittedName>
        <fullName evidence="9">Zinc finger protein 551-like</fullName>
    </submittedName>
</protein>
<feature type="region of interest" description="Disordered" evidence="6">
    <location>
        <begin position="13"/>
        <end position="42"/>
    </location>
</feature>
<organism evidence="8 9">
    <name type="scientific">Alligator sinensis</name>
    <name type="common">Chinese alligator</name>
    <dbReference type="NCBI Taxonomy" id="38654"/>
    <lineage>
        <taxon>Eukaryota</taxon>
        <taxon>Metazoa</taxon>
        <taxon>Chordata</taxon>
        <taxon>Craniata</taxon>
        <taxon>Vertebrata</taxon>
        <taxon>Euteleostomi</taxon>
        <taxon>Archelosauria</taxon>
        <taxon>Archosauria</taxon>
        <taxon>Crocodylia</taxon>
        <taxon>Alligatoridae</taxon>
        <taxon>Alligatorinae</taxon>
        <taxon>Alligator</taxon>
    </lineage>
</organism>
<dbReference type="InterPro" id="IPR013087">
    <property type="entry name" value="Znf_C2H2_type"/>
</dbReference>
<dbReference type="PANTHER" id="PTHR23226:SF371">
    <property type="entry name" value="ZINC FINGER PROTEIN 112-LIKE PROTEIN"/>
    <property type="match status" value="1"/>
</dbReference>
<feature type="domain" description="C2H2-type" evidence="7">
    <location>
        <begin position="118"/>
        <end position="145"/>
    </location>
</feature>
<dbReference type="GO" id="GO:0000978">
    <property type="term" value="F:RNA polymerase II cis-regulatory region sequence-specific DNA binding"/>
    <property type="evidence" value="ECO:0007669"/>
    <property type="project" value="TreeGrafter"/>
</dbReference>
<proteinExistence type="predicted"/>
<feature type="compositionally biased region" description="Basic and acidic residues" evidence="6">
    <location>
        <begin position="33"/>
        <end position="42"/>
    </location>
</feature>
<dbReference type="PROSITE" id="PS50157">
    <property type="entry name" value="ZINC_FINGER_C2H2_2"/>
    <property type="match status" value="2"/>
</dbReference>
<dbReference type="FunFam" id="3.30.160.60:FF:000690">
    <property type="entry name" value="Zinc finger protein 354C"/>
    <property type="match status" value="1"/>
</dbReference>
<sequence>MCIGGACFLSKDEEQPLAEGPADLEPPRMSPGRLDEMDSLRPEKEQWHKSQHWCIRLRRETHHCTGFRKKFTCWPDQSQQQCVQTGTQPQHGTNFGKSLRQPSNLAKHWCVHARDKPHQCSECEKSFREVCNFTRPQFIHTGVKLHQCSECGKTFNQSSKLTQHQLIHRGVQRSEEVHRGKPPEWFVSRAYLQLEPGDVMKRSHLAKLKTSPRSTGGGALSAGGAAGNRRVEHVHLPWPASLPAVEGAEDLRAGEDW</sequence>
<feature type="region of interest" description="Disordered" evidence="6">
    <location>
        <begin position="207"/>
        <end position="226"/>
    </location>
</feature>
<evidence type="ECO:0000259" key="7">
    <source>
        <dbReference type="PROSITE" id="PS50157"/>
    </source>
</evidence>
<dbReference type="GO" id="GO:0008270">
    <property type="term" value="F:zinc ion binding"/>
    <property type="evidence" value="ECO:0007669"/>
    <property type="project" value="UniProtKB-KW"/>
</dbReference>
<accession>A0A3Q0FWA9</accession>
<gene>
    <name evidence="9" type="primary">LOC112548946</name>
</gene>
<dbReference type="InParanoid" id="A0A3Q0FWA9"/>
<evidence type="ECO:0000313" key="8">
    <source>
        <dbReference type="Proteomes" id="UP000189705"/>
    </source>
</evidence>
<evidence type="ECO:0000313" key="9">
    <source>
        <dbReference type="RefSeq" id="XP_025051542.1"/>
    </source>
</evidence>
<dbReference type="AlphaFoldDB" id="A0A3Q0FWA9"/>
<dbReference type="PANTHER" id="PTHR23226">
    <property type="entry name" value="ZINC FINGER AND SCAN DOMAIN-CONTAINING"/>
    <property type="match status" value="1"/>
</dbReference>
<dbReference type="RefSeq" id="XP_025051542.1">
    <property type="nucleotide sequence ID" value="XM_025195757.1"/>
</dbReference>
<evidence type="ECO:0000256" key="2">
    <source>
        <dbReference type="ARBA" id="ARBA00022737"/>
    </source>
</evidence>
<evidence type="ECO:0000256" key="1">
    <source>
        <dbReference type="ARBA" id="ARBA00022723"/>
    </source>
</evidence>
<evidence type="ECO:0000256" key="6">
    <source>
        <dbReference type="SAM" id="MobiDB-lite"/>
    </source>
</evidence>
<dbReference type="Pfam" id="PF00096">
    <property type="entry name" value="zf-C2H2"/>
    <property type="match status" value="1"/>
</dbReference>
<keyword evidence="8" id="KW-1185">Reference proteome</keyword>
<keyword evidence="1" id="KW-0479">Metal-binding</keyword>
<keyword evidence="2" id="KW-0677">Repeat</keyword>
<feature type="domain" description="C2H2-type" evidence="7">
    <location>
        <begin position="146"/>
        <end position="173"/>
    </location>
</feature>
<dbReference type="PROSITE" id="PS00028">
    <property type="entry name" value="ZINC_FINGER_C2H2_1"/>
    <property type="match status" value="1"/>
</dbReference>
<dbReference type="SMART" id="SM00355">
    <property type="entry name" value="ZnF_C2H2"/>
    <property type="match status" value="2"/>
</dbReference>